<keyword evidence="3" id="KW-0862">Zinc</keyword>
<evidence type="ECO:0000256" key="5">
    <source>
        <dbReference type="SAM" id="MobiDB-lite"/>
    </source>
</evidence>
<dbReference type="EMBL" id="ML975163">
    <property type="protein sequence ID" value="KAF1811132.1"/>
    <property type="molecule type" value="Genomic_DNA"/>
</dbReference>
<dbReference type="SUPFAM" id="SSF57850">
    <property type="entry name" value="RING/U-box"/>
    <property type="match status" value="1"/>
</dbReference>
<evidence type="ECO:0000259" key="6">
    <source>
        <dbReference type="PROSITE" id="PS50089"/>
    </source>
</evidence>
<dbReference type="InterPro" id="IPR039903">
    <property type="entry name" value="Zswim2"/>
</dbReference>
<protein>
    <recommendedName>
        <fullName evidence="11">RING finger domain-containing protein</fullName>
    </recommendedName>
</protein>
<keyword evidence="1" id="KW-0479">Metal-binding</keyword>
<feature type="compositionally biased region" description="Basic and acidic residues" evidence="5">
    <location>
        <begin position="14"/>
        <end position="31"/>
    </location>
</feature>
<dbReference type="SMART" id="SM00744">
    <property type="entry name" value="RINGv"/>
    <property type="match status" value="1"/>
</dbReference>
<evidence type="ECO:0000259" key="7">
    <source>
        <dbReference type="PROSITE" id="PS50966"/>
    </source>
</evidence>
<evidence type="ECO:0000313" key="8">
    <source>
        <dbReference type="EMBL" id="KAF1811132.1"/>
    </source>
</evidence>
<evidence type="ECO:0000256" key="3">
    <source>
        <dbReference type="ARBA" id="ARBA00022833"/>
    </source>
</evidence>
<reference evidence="10" key="3">
    <citation type="submission" date="2025-04" db="UniProtKB">
        <authorList>
            <consortium name="RefSeq"/>
        </authorList>
    </citation>
    <scope>IDENTIFICATION</scope>
    <source>
        <strain evidence="10">CBS 781.70</strain>
    </source>
</reference>
<feature type="region of interest" description="Disordered" evidence="5">
    <location>
        <begin position="1"/>
        <end position="33"/>
    </location>
</feature>
<feature type="domain" description="RING-type" evidence="6">
    <location>
        <begin position="239"/>
        <end position="289"/>
    </location>
</feature>
<dbReference type="RefSeq" id="XP_033532763.1">
    <property type="nucleotide sequence ID" value="XM_033679806.1"/>
</dbReference>
<dbReference type="PROSITE" id="PS50966">
    <property type="entry name" value="ZF_SWIM"/>
    <property type="match status" value="1"/>
</dbReference>
<dbReference type="Gene3D" id="3.30.40.10">
    <property type="entry name" value="Zinc/RING finger domain, C3HC4 (zinc finger)"/>
    <property type="match status" value="1"/>
</dbReference>
<dbReference type="PANTHER" id="PTHR21540:SF0">
    <property type="entry name" value="PHD FAMILY PROTEIN"/>
    <property type="match status" value="1"/>
</dbReference>
<dbReference type="Pfam" id="PF13639">
    <property type="entry name" value="zf-RING_2"/>
    <property type="match status" value="1"/>
</dbReference>
<evidence type="ECO:0000256" key="2">
    <source>
        <dbReference type="ARBA" id="ARBA00022771"/>
    </source>
</evidence>
<keyword evidence="2 4" id="KW-0863">Zinc-finger</keyword>
<keyword evidence="9" id="KW-1185">Reference proteome</keyword>
<accession>A0A6G1FZI5</accession>
<dbReference type="GO" id="GO:0008270">
    <property type="term" value="F:zinc ion binding"/>
    <property type="evidence" value="ECO:0007669"/>
    <property type="project" value="UniProtKB-KW"/>
</dbReference>
<name>A0A6G1FZI5_9PEZI</name>
<dbReference type="InterPro" id="IPR007527">
    <property type="entry name" value="Znf_SWIM"/>
</dbReference>
<feature type="region of interest" description="Disordered" evidence="5">
    <location>
        <begin position="50"/>
        <end position="86"/>
    </location>
</feature>
<reference evidence="8 10" key="1">
    <citation type="submission" date="2020-01" db="EMBL/GenBank/DDBJ databases">
        <authorList>
            <consortium name="DOE Joint Genome Institute"/>
            <person name="Haridas S."/>
            <person name="Albert R."/>
            <person name="Binder M."/>
            <person name="Bloem J."/>
            <person name="Labutti K."/>
            <person name="Salamov A."/>
            <person name="Andreopoulos B."/>
            <person name="Baker S.E."/>
            <person name="Barry K."/>
            <person name="Bills G."/>
            <person name="Bluhm B.H."/>
            <person name="Cannon C."/>
            <person name="Castanera R."/>
            <person name="Culley D.E."/>
            <person name="Daum C."/>
            <person name="Ezra D."/>
            <person name="Gonzalez J.B."/>
            <person name="Henrissat B."/>
            <person name="Kuo A."/>
            <person name="Liang C."/>
            <person name="Lipzen A."/>
            <person name="Lutzoni F."/>
            <person name="Magnuson J."/>
            <person name="Mondo S."/>
            <person name="Nolan M."/>
            <person name="Ohm R."/>
            <person name="Pangilinan J."/>
            <person name="Park H.-J."/>
            <person name="Ramirez L."/>
            <person name="Alfaro M."/>
            <person name="Sun H."/>
            <person name="Tritt A."/>
            <person name="Yoshinaga Y."/>
            <person name="Zwiers L.-H."/>
            <person name="Turgeon B.G."/>
            <person name="Goodwin S.B."/>
            <person name="Spatafora J.W."/>
            <person name="Crous P.W."/>
            <person name="Grigoriev I.V."/>
        </authorList>
    </citation>
    <scope>NUCLEOTIDE SEQUENCE</scope>
    <source>
        <strain evidence="8 10">CBS 781.70</strain>
    </source>
</reference>
<evidence type="ECO:0000313" key="9">
    <source>
        <dbReference type="Proteomes" id="UP000504638"/>
    </source>
</evidence>
<evidence type="ECO:0000256" key="4">
    <source>
        <dbReference type="PROSITE-ProRule" id="PRU00175"/>
    </source>
</evidence>
<evidence type="ECO:0000256" key="1">
    <source>
        <dbReference type="ARBA" id="ARBA00022723"/>
    </source>
</evidence>
<dbReference type="InterPro" id="IPR011016">
    <property type="entry name" value="Znf_RING-CH"/>
</dbReference>
<gene>
    <name evidence="8 10" type="ORF">P152DRAFT_460006</name>
</gene>
<dbReference type="PANTHER" id="PTHR21540">
    <property type="entry name" value="RING FINGER AND SWIM DOMAIN-CONTAINING PROTEIN 2"/>
    <property type="match status" value="1"/>
</dbReference>
<sequence length="365" mass="41391">MPKGGETPVFARPVETEPPRHKNNQDSEKRLSSAIDSDCFEVDAFGNTVDQPAKLQAPSAGGSSRKRKVLGSITNDGLGNRLDGSAIQKPNKRTKKQNVEVPGKEKRLRKYRDHAPSSFHDIYFRARSQRFYVLSRKRGGTEECPKEEVELTGSTGNIYTVEIKPRPTCSCPHAIKGKQCKHMVYVLHKVLNARYEYVYQLALLSSELREIFARAPRIETENTSTQGTDGKRKTIEGDCPICFTEFEENKETIVYCKAACGQNIHKECFETWASARRKSHDEVTCPFCRSTWEGDQDMVTKIKKSGGRNEEGYVNVADQLGISGQRDYSTYNPFWVNRQRQAGANVGDWDFGFVREPYFNRSGYD</sequence>
<dbReference type="AlphaFoldDB" id="A0A6G1FZI5"/>
<evidence type="ECO:0008006" key="11">
    <source>
        <dbReference type="Google" id="ProtNLM"/>
    </source>
</evidence>
<dbReference type="InterPro" id="IPR001841">
    <property type="entry name" value="Znf_RING"/>
</dbReference>
<dbReference type="GeneID" id="54420376"/>
<evidence type="ECO:0000313" key="10">
    <source>
        <dbReference type="RefSeq" id="XP_033532763.1"/>
    </source>
</evidence>
<dbReference type="CDD" id="cd16494">
    <property type="entry name" value="RING-CH-C4HC3_ZSWM2"/>
    <property type="match status" value="1"/>
</dbReference>
<reference evidence="10" key="2">
    <citation type="submission" date="2020-04" db="EMBL/GenBank/DDBJ databases">
        <authorList>
            <consortium name="NCBI Genome Project"/>
        </authorList>
    </citation>
    <scope>NUCLEOTIDE SEQUENCE</scope>
    <source>
        <strain evidence="10">CBS 781.70</strain>
    </source>
</reference>
<feature type="domain" description="SWIM-type" evidence="7">
    <location>
        <begin position="159"/>
        <end position="191"/>
    </location>
</feature>
<dbReference type="OrthoDB" id="2122982at2759"/>
<dbReference type="Proteomes" id="UP000504638">
    <property type="component" value="Unplaced"/>
</dbReference>
<proteinExistence type="predicted"/>
<dbReference type="GO" id="GO:0061630">
    <property type="term" value="F:ubiquitin protein ligase activity"/>
    <property type="evidence" value="ECO:0007669"/>
    <property type="project" value="InterPro"/>
</dbReference>
<dbReference type="InterPro" id="IPR013083">
    <property type="entry name" value="Znf_RING/FYVE/PHD"/>
</dbReference>
<dbReference type="PROSITE" id="PS50089">
    <property type="entry name" value="ZF_RING_2"/>
    <property type="match status" value="1"/>
</dbReference>
<organism evidence="8">
    <name type="scientific">Eremomyces bilateralis CBS 781.70</name>
    <dbReference type="NCBI Taxonomy" id="1392243"/>
    <lineage>
        <taxon>Eukaryota</taxon>
        <taxon>Fungi</taxon>
        <taxon>Dikarya</taxon>
        <taxon>Ascomycota</taxon>
        <taxon>Pezizomycotina</taxon>
        <taxon>Dothideomycetes</taxon>
        <taxon>Dothideomycetes incertae sedis</taxon>
        <taxon>Eremomycetales</taxon>
        <taxon>Eremomycetaceae</taxon>
        <taxon>Eremomyces</taxon>
    </lineage>
</organism>